<accession>A0A5M3XLF2</accession>
<dbReference type="PROSITE" id="PS50072">
    <property type="entry name" value="CSA_PPIASE_2"/>
    <property type="match status" value="1"/>
</dbReference>
<sequence>MSDTIRQKQLAMRNRRAKRGTILGVGLVITLAALTACSGSDAETAAGTATPAPAESGAPTSVPPSEVPSAVPSELPGPSAAATVDPAKVTCDYRKDDSGSPAKFVGFPPKKPTKAALKAKTMTVRTNHGDIVIELTPYTPCTVNSFAFLASKKYFDNTVCHRLITAETNGLDLLQCGDPQAKGDGENPTDGTGGPGYLFPDENLGPQYVRGVVFMAQGGDAANSNGSQFAISFSNENAQLPAAYTPFGVVVKGMEIVDKIVAGGVNTAPDGVDITSDEGGSNAPKIPVKIKTVVVR</sequence>
<evidence type="ECO:0000256" key="2">
    <source>
        <dbReference type="SAM" id="MobiDB-lite"/>
    </source>
</evidence>
<evidence type="ECO:0000259" key="4">
    <source>
        <dbReference type="PROSITE" id="PS50072"/>
    </source>
</evidence>
<proteinExistence type="predicted"/>
<dbReference type="SUPFAM" id="SSF50891">
    <property type="entry name" value="Cyclophilin-like"/>
    <property type="match status" value="1"/>
</dbReference>
<dbReference type="Pfam" id="PF00160">
    <property type="entry name" value="Pro_isomerase"/>
    <property type="match status" value="1"/>
</dbReference>
<feature type="domain" description="PPIase cyclophilin-type" evidence="4">
    <location>
        <begin position="126"/>
        <end position="295"/>
    </location>
</feature>
<evidence type="ECO:0000313" key="5">
    <source>
        <dbReference type="EMBL" id="GES21702.1"/>
    </source>
</evidence>
<dbReference type="Proteomes" id="UP000377595">
    <property type="component" value="Unassembled WGS sequence"/>
</dbReference>
<comment type="caution">
    <text evidence="5">The sequence shown here is derived from an EMBL/GenBank/DDBJ whole genome shotgun (WGS) entry which is preliminary data.</text>
</comment>
<reference evidence="5 6" key="1">
    <citation type="submission" date="2019-10" db="EMBL/GenBank/DDBJ databases">
        <title>Whole genome shotgun sequence of Acrocarpospora pleiomorpha NBRC 16267.</title>
        <authorList>
            <person name="Ichikawa N."/>
            <person name="Kimura A."/>
            <person name="Kitahashi Y."/>
            <person name="Komaki H."/>
            <person name="Oguchi A."/>
        </authorList>
    </citation>
    <scope>NUCLEOTIDE SEQUENCE [LARGE SCALE GENOMIC DNA]</scope>
    <source>
        <strain evidence="5 6">NBRC 16267</strain>
    </source>
</reference>
<comment type="function">
    <text evidence="1">PPIases accelerate the folding of proteins. It catalyzes the cis-trans isomerization of proline imidic peptide bonds in oligopeptides.</text>
</comment>
<dbReference type="InterPro" id="IPR029000">
    <property type="entry name" value="Cyclophilin-like_dom_sf"/>
</dbReference>
<gene>
    <name evidence="5" type="primary">ppiB_2</name>
    <name evidence="5" type="ORF">Aple_045980</name>
</gene>
<evidence type="ECO:0000313" key="6">
    <source>
        <dbReference type="Proteomes" id="UP000377595"/>
    </source>
</evidence>
<dbReference type="InterPro" id="IPR002130">
    <property type="entry name" value="Cyclophilin-type_PPIase_dom"/>
</dbReference>
<dbReference type="Gene3D" id="2.40.100.10">
    <property type="entry name" value="Cyclophilin-like"/>
    <property type="match status" value="1"/>
</dbReference>
<feature type="region of interest" description="Disordered" evidence="2">
    <location>
        <begin position="43"/>
        <end position="82"/>
    </location>
</feature>
<dbReference type="PANTHER" id="PTHR45625:SF3">
    <property type="entry name" value="PEPTIDYL-PROLYL CIS-TRANS ISOMERASE B-RELATED"/>
    <property type="match status" value="1"/>
</dbReference>
<evidence type="ECO:0000256" key="1">
    <source>
        <dbReference type="ARBA" id="ARBA00002388"/>
    </source>
</evidence>
<feature type="chain" id="PRO_5024294616" evidence="3">
    <location>
        <begin position="43"/>
        <end position="296"/>
    </location>
</feature>
<keyword evidence="5" id="KW-0413">Isomerase</keyword>
<dbReference type="PANTHER" id="PTHR45625">
    <property type="entry name" value="PEPTIDYL-PROLYL CIS-TRANS ISOMERASE-RELATED"/>
    <property type="match status" value="1"/>
</dbReference>
<keyword evidence="3" id="KW-0732">Signal</keyword>
<dbReference type="AlphaFoldDB" id="A0A5M3XLF2"/>
<feature type="compositionally biased region" description="Low complexity" evidence="2">
    <location>
        <begin position="43"/>
        <end position="60"/>
    </location>
</feature>
<dbReference type="GO" id="GO:0003755">
    <property type="term" value="F:peptidyl-prolyl cis-trans isomerase activity"/>
    <property type="evidence" value="ECO:0007669"/>
    <property type="project" value="InterPro"/>
</dbReference>
<feature type="signal peptide" evidence="3">
    <location>
        <begin position="1"/>
        <end position="42"/>
    </location>
</feature>
<name>A0A5M3XLF2_9ACTN</name>
<organism evidence="5 6">
    <name type="scientific">Acrocarpospora pleiomorpha</name>
    <dbReference type="NCBI Taxonomy" id="90975"/>
    <lineage>
        <taxon>Bacteria</taxon>
        <taxon>Bacillati</taxon>
        <taxon>Actinomycetota</taxon>
        <taxon>Actinomycetes</taxon>
        <taxon>Streptosporangiales</taxon>
        <taxon>Streptosporangiaceae</taxon>
        <taxon>Acrocarpospora</taxon>
    </lineage>
</organism>
<dbReference type="InterPro" id="IPR044666">
    <property type="entry name" value="Cyclophilin_A-like"/>
</dbReference>
<evidence type="ECO:0000256" key="3">
    <source>
        <dbReference type="SAM" id="SignalP"/>
    </source>
</evidence>
<dbReference type="EMBL" id="BLAF01000025">
    <property type="protein sequence ID" value="GES21702.1"/>
    <property type="molecule type" value="Genomic_DNA"/>
</dbReference>
<protein>
    <submittedName>
        <fullName evidence="5">Peptidylprolyl isomerase</fullName>
    </submittedName>
</protein>
<keyword evidence="6" id="KW-1185">Reference proteome</keyword>
<feature type="compositionally biased region" description="Low complexity" evidence="2">
    <location>
        <begin position="67"/>
        <end position="76"/>
    </location>
</feature>
<dbReference type="RefSeq" id="WP_246264706.1">
    <property type="nucleotide sequence ID" value="NZ_BAAAHM010000007.1"/>
</dbReference>